<dbReference type="Gene3D" id="3.40.50.150">
    <property type="entry name" value="Vaccinia Virus protein VP39"/>
    <property type="match status" value="1"/>
</dbReference>
<organism evidence="3">
    <name type="scientific">Chrysotila carterae</name>
    <name type="common">Marine alga</name>
    <name type="synonym">Syracosphaera carterae</name>
    <dbReference type="NCBI Taxonomy" id="13221"/>
    <lineage>
        <taxon>Eukaryota</taxon>
        <taxon>Haptista</taxon>
        <taxon>Haptophyta</taxon>
        <taxon>Prymnesiophyceae</taxon>
        <taxon>Isochrysidales</taxon>
        <taxon>Isochrysidaceae</taxon>
        <taxon>Chrysotila</taxon>
    </lineage>
</organism>
<evidence type="ECO:0000313" key="3">
    <source>
        <dbReference type="EMBL" id="CAE0760988.1"/>
    </source>
</evidence>
<accession>A0A7S4BBR4</accession>
<dbReference type="Pfam" id="PF01170">
    <property type="entry name" value="UPF0020"/>
    <property type="match status" value="1"/>
</dbReference>
<gene>
    <name evidence="3" type="ORF">PCAR00345_LOCUS13600</name>
</gene>
<proteinExistence type="predicted"/>
<feature type="region of interest" description="Disordered" evidence="1">
    <location>
        <begin position="124"/>
        <end position="151"/>
    </location>
</feature>
<feature type="domain" description="Ribosomal RNA large subunit methyltransferase K/L-like methyltransferase" evidence="2">
    <location>
        <begin position="9"/>
        <end position="102"/>
    </location>
</feature>
<dbReference type="PANTHER" id="PTHR14911:SF13">
    <property type="entry name" value="TRNA (GUANINE(6)-N2)-METHYLTRANSFERASE THUMP3"/>
    <property type="match status" value="1"/>
</dbReference>
<evidence type="ECO:0000256" key="1">
    <source>
        <dbReference type="SAM" id="MobiDB-lite"/>
    </source>
</evidence>
<feature type="compositionally biased region" description="Polar residues" evidence="1">
    <location>
        <begin position="125"/>
        <end position="135"/>
    </location>
</feature>
<dbReference type="CDD" id="cd02440">
    <property type="entry name" value="AdoMet_MTases"/>
    <property type="match status" value="1"/>
</dbReference>
<name>A0A7S4BBR4_CHRCT</name>
<dbReference type="InterPro" id="IPR029063">
    <property type="entry name" value="SAM-dependent_MTases_sf"/>
</dbReference>
<dbReference type="AlphaFoldDB" id="A0A7S4BBR4"/>
<dbReference type="GO" id="GO:0043527">
    <property type="term" value="C:tRNA methyltransferase complex"/>
    <property type="evidence" value="ECO:0007669"/>
    <property type="project" value="UniProtKB-ARBA"/>
</dbReference>
<protein>
    <recommendedName>
        <fullName evidence="2">Ribosomal RNA large subunit methyltransferase K/L-like methyltransferase domain-containing protein</fullName>
    </recommendedName>
</protein>
<dbReference type="EMBL" id="HBIZ01021511">
    <property type="protein sequence ID" value="CAE0760988.1"/>
    <property type="molecule type" value="Transcribed_RNA"/>
</dbReference>
<dbReference type="SUPFAM" id="SSF53335">
    <property type="entry name" value="S-adenosyl-L-methionine-dependent methyltransferases"/>
    <property type="match status" value="1"/>
</dbReference>
<dbReference type="GO" id="GO:0030488">
    <property type="term" value="P:tRNA methylation"/>
    <property type="evidence" value="ECO:0007669"/>
    <property type="project" value="TreeGrafter"/>
</dbReference>
<evidence type="ECO:0000259" key="2">
    <source>
        <dbReference type="Pfam" id="PF01170"/>
    </source>
</evidence>
<sequence>MRGRSDVLAIGFELCASQLQIARSNRARLFQSAAARVELMQGDARRLPLLDESVDAVICDLPFGRMHGSEEENVTLYPAVVHELARVLRKGGKAVLLTNSANVQCLLSAFGHFIPTAEFEAARATQLTESSPENGTDQHQDIRTPVGGGPNAAELINASSGKVSAQALSLKLLYCRLLPLGNTEGWAFVAMRPNADFDKQSLSGSVGAQIDAGVKTVDECGSTCGVLAQDAFESSSPLHGMAATGLATTRFEWEERKGRSLWEAKRKSHRPALVPVGTRS</sequence>
<reference evidence="3" key="1">
    <citation type="submission" date="2021-01" db="EMBL/GenBank/DDBJ databases">
        <authorList>
            <person name="Corre E."/>
            <person name="Pelletier E."/>
            <person name="Niang G."/>
            <person name="Scheremetjew M."/>
            <person name="Finn R."/>
            <person name="Kale V."/>
            <person name="Holt S."/>
            <person name="Cochrane G."/>
            <person name="Meng A."/>
            <person name="Brown T."/>
            <person name="Cohen L."/>
        </authorList>
    </citation>
    <scope>NUCLEOTIDE SEQUENCE</scope>
    <source>
        <strain evidence="3">CCMP645</strain>
    </source>
</reference>
<dbReference type="PANTHER" id="PTHR14911">
    <property type="entry name" value="THUMP DOMAIN-CONTAINING"/>
    <property type="match status" value="1"/>
</dbReference>
<dbReference type="InterPro" id="IPR000241">
    <property type="entry name" value="RlmKL-like_Mtase"/>
</dbReference>
<dbReference type="GO" id="GO:0016423">
    <property type="term" value="F:tRNA (guanine) methyltransferase activity"/>
    <property type="evidence" value="ECO:0007669"/>
    <property type="project" value="TreeGrafter"/>
</dbReference>